<keyword evidence="3" id="KW-1185">Reference proteome</keyword>
<dbReference type="PANTHER" id="PTHR46957">
    <property type="entry name" value="CYTOKINE RECEPTOR"/>
    <property type="match status" value="1"/>
</dbReference>
<dbReference type="EMBL" id="CAJFCJ010000002">
    <property type="protein sequence ID" value="CAD5111738.1"/>
    <property type="molecule type" value="Genomic_DNA"/>
</dbReference>
<dbReference type="Proteomes" id="UP000549394">
    <property type="component" value="Unassembled WGS sequence"/>
</dbReference>
<dbReference type="InterPro" id="IPR013783">
    <property type="entry name" value="Ig-like_fold"/>
</dbReference>
<evidence type="ECO:0000313" key="3">
    <source>
        <dbReference type="Proteomes" id="UP000549394"/>
    </source>
</evidence>
<dbReference type="InterPro" id="IPR003961">
    <property type="entry name" value="FN3_dom"/>
</dbReference>
<sequence>MPRTCRRIRFFLNIPKRDRNGIILHYNVTYIENGLAMSTSSERFKNYVQWEMDMDSDTKIQVSAHTKLGSSPIHHRLLPGLNNPSLIQSTPKVWGEENLEETEIKIGWEAIEKIENIRLVYCTNSSECRSGIFFQNVNTSLTEYVWKKPDVSTKYFLALSFTRKHVPQMTDWICLYGHYIPSKVFIKQVSSEANALHVEWIDGFCHSYRRAKITNYKLQYCLQDNNLKPCKTIVVNNTEPRYRIVNLKPYSLYEIRLAAISEAGEGEISDTFEQQTLEGKPETPPYDLRAGQITGNSVQISFKPPTQPNGIITKYTVYVFKEFEQATLQTFNHNRTDVLVTNLLGNAKYFFRIRAENSSPFPSEYSEEISVVTMTRAASRLMASQIRYHWPKDKSNLVEISWDEPTSPNGNISEYRLTWNGTMTGNQTIPVPERSASIAIPEDCKHVSLNLAIESVTYLNEEEFRSEQSEAITINGYYISVPKQTNDLLNKTIGGTIGVAGLLNRKVCKPFRIYQIFSRRGRQGTPINEAVDDSFEGTNIYQTDSLENYNVSFHDNGREMLLELQSADSHIPNNLTAEPSHTYVDSPS</sequence>
<dbReference type="AlphaFoldDB" id="A0A7I8VB23"/>
<dbReference type="SUPFAM" id="SSF49265">
    <property type="entry name" value="Fibronectin type III"/>
    <property type="match status" value="2"/>
</dbReference>
<dbReference type="SMART" id="SM00060">
    <property type="entry name" value="FN3"/>
    <property type="match status" value="2"/>
</dbReference>
<dbReference type="InterPro" id="IPR050713">
    <property type="entry name" value="RTP_Phos/Ushers"/>
</dbReference>
<feature type="domain" description="Fibronectin type-III" evidence="1">
    <location>
        <begin position="180"/>
        <end position="279"/>
    </location>
</feature>
<feature type="domain" description="Fibronectin type-III" evidence="1">
    <location>
        <begin position="284"/>
        <end position="378"/>
    </location>
</feature>
<proteinExistence type="predicted"/>
<dbReference type="Pfam" id="PF00041">
    <property type="entry name" value="fn3"/>
    <property type="match status" value="2"/>
</dbReference>
<protein>
    <submittedName>
        <fullName evidence="2">DgyrCDS1023</fullName>
    </submittedName>
</protein>
<reference evidence="2 3" key="1">
    <citation type="submission" date="2020-08" db="EMBL/GenBank/DDBJ databases">
        <authorList>
            <person name="Hejnol A."/>
        </authorList>
    </citation>
    <scope>NUCLEOTIDE SEQUENCE [LARGE SCALE GENOMIC DNA]</scope>
</reference>
<comment type="caution">
    <text evidence="2">The sequence shown here is derived from an EMBL/GenBank/DDBJ whole genome shotgun (WGS) entry which is preliminary data.</text>
</comment>
<name>A0A7I8VB23_9ANNE</name>
<dbReference type="Gene3D" id="2.60.40.10">
    <property type="entry name" value="Immunoglobulins"/>
    <property type="match status" value="3"/>
</dbReference>
<evidence type="ECO:0000259" key="1">
    <source>
        <dbReference type="PROSITE" id="PS50853"/>
    </source>
</evidence>
<dbReference type="PROSITE" id="PS50853">
    <property type="entry name" value="FN3"/>
    <property type="match status" value="2"/>
</dbReference>
<dbReference type="CDD" id="cd00063">
    <property type="entry name" value="FN3"/>
    <property type="match status" value="2"/>
</dbReference>
<dbReference type="InterPro" id="IPR036116">
    <property type="entry name" value="FN3_sf"/>
</dbReference>
<dbReference type="GO" id="GO:0016020">
    <property type="term" value="C:membrane"/>
    <property type="evidence" value="ECO:0007669"/>
    <property type="project" value="UniProtKB-SubCell"/>
</dbReference>
<dbReference type="PANTHER" id="PTHR46957:SF3">
    <property type="entry name" value="CYTOKINE RECEPTOR"/>
    <property type="match status" value="1"/>
</dbReference>
<gene>
    <name evidence="2" type="ORF">DGYR_LOCUS982</name>
</gene>
<organism evidence="2 3">
    <name type="scientific">Dimorphilus gyrociliatus</name>
    <dbReference type="NCBI Taxonomy" id="2664684"/>
    <lineage>
        <taxon>Eukaryota</taxon>
        <taxon>Metazoa</taxon>
        <taxon>Spiralia</taxon>
        <taxon>Lophotrochozoa</taxon>
        <taxon>Annelida</taxon>
        <taxon>Polychaeta</taxon>
        <taxon>Polychaeta incertae sedis</taxon>
        <taxon>Dinophilidae</taxon>
        <taxon>Dimorphilus</taxon>
    </lineage>
</organism>
<accession>A0A7I8VB23</accession>
<evidence type="ECO:0000313" key="2">
    <source>
        <dbReference type="EMBL" id="CAD5111738.1"/>
    </source>
</evidence>
<dbReference type="OrthoDB" id="9998666at2759"/>